<comment type="caution">
    <text evidence="2">The sequence shown here is derived from an EMBL/GenBank/DDBJ whole genome shotgun (WGS) entry which is preliminary data.</text>
</comment>
<organism evidence="2 3">
    <name type="scientific">Jezberella montanilacus</name>
    <dbReference type="NCBI Taxonomy" id="323426"/>
    <lineage>
        <taxon>Bacteria</taxon>
        <taxon>Pseudomonadati</taxon>
        <taxon>Pseudomonadota</taxon>
        <taxon>Betaproteobacteria</taxon>
        <taxon>Burkholderiales</taxon>
        <taxon>Alcaligenaceae</taxon>
        <taxon>Jezberella</taxon>
    </lineage>
</organism>
<evidence type="ECO:0000313" key="3">
    <source>
        <dbReference type="Proteomes" id="UP000238308"/>
    </source>
</evidence>
<sequence>MILNKKVLISAGFVLLLPVAVLLAVNDEWLCLGLLAFGVVLCVAAVLTLPTPIGGRSPKRQR</sequence>
<gene>
    <name evidence="2" type="ORF">BCM14_0920</name>
</gene>
<keyword evidence="1" id="KW-1133">Transmembrane helix</keyword>
<feature type="transmembrane region" description="Helical" evidence="1">
    <location>
        <begin position="34"/>
        <end position="53"/>
    </location>
</feature>
<reference evidence="2 3" key="1">
    <citation type="submission" date="2018-03" db="EMBL/GenBank/DDBJ databases">
        <title>Genomic Encyclopedia of Type Strains, Phase III (KMG-III): the genomes of soil and plant-associated and newly described type strains.</title>
        <authorList>
            <person name="Whitman W."/>
        </authorList>
    </citation>
    <scope>NUCLEOTIDE SEQUENCE [LARGE SCALE GENOMIC DNA]</scope>
    <source>
        <strain evidence="2 3">MWH-P2sevCIIIb</strain>
    </source>
</reference>
<keyword evidence="1" id="KW-0472">Membrane</keyword>
<dbReference type="EMBL" id="PVTV01000011">
    <property type="protein sequence ID" value="PRY99474.1"/>
    <property type="molecule type" value="Genomic_DNA"/>
</dbReference>
<dbReference type="AlphaFoldDB" id="A0A2T0XKI8"/>
<evidence type="ECO:0000256" key="1">
    <source>
        <dbReference type="SAM" id="Phobius"/>
    </source>
</evidence>
<dbReference type="Proteomes" id="UP000238308">
    <property type="component" value="Unassembled WGS sequence"/>
</dbReference>
<name>A0A2T0XKI8_9BURK</name>
<dbReference type="RefSeq" id="WP_106226767.1">
    <property type="nucleotide sequence ID" value="NZ_PVTV01000011.1"/>
</dbReference>
<accession>A0A2T0XKI8</accession>
<keyword evidence="1" id="KW-0812">Transmembrane</keyword>
<evidence type="ECO:0000313" key="2">
    <source>
        <dbReference type="EMBL" id="PRY99474.1"/>
    </source>
</evidence>
<proteinExistence type="predicted"/>
<keyword evidence="3" id="KW-1185">Reference proteome</keyword>
<protein>
    <submittedName>
        <fullName evidence="2">Uncharacterized protein</fullName>
    </submittedName>
</protein>